<dbReference type="AlphaFoldDB" id="A0A0G4HL23"/>
<dbReference type="EMBL" id="CDMZ01003077">
    <property type="protein sequence ID" value="CEM45020.1"/>
    <property type="molecule type" value="Genomic_DNA"/>
</dbReference>
<dbReference type="VEuPathDB" id="CryptoDB:Cvel_28811"/>
<protein>
    <submittedName>
        <fullName evidence="1">Uncharacterized protein</fullName>
    </submittedName>
</protein>
<reference evidence="1" key="1">
    <citation type="submission" date="2014-11" db="EMBL/GenBank/DDBJ databases">
        <authorList>
            <person name="Otto D Thomas"/>
            <person name="Naeem Raeece"/>
        </authorList>
    </citation>
    <scope>NUCLEOTIDE SEQUENCE</scope>
</reference>
<sequence>MPTCRSKAPSVRRYAHLKGLPRRSTKLPSLTLEYFFEGEDSETESEKVRVVKEPGKGKGLCTINRIKKDETVAMVIGVLVVVEKADHPLWGIMIEDALGTDPEFFPRFIHMLTFVGKEVGYDISLDSEMNIIGYEEI</sequence>
<accession>A0A0G4HL23</accession>
<proteinExistence type="predicted"/>
<gene>
    <name evidence="1" type="ORF">Cvel_28811</name>
</gene>
<name>A0A0G4HL23_9ALVE</name>
<evidence type="ECO:0000313" key="1">
    <source>
        <dbReference type="EMBL" id="CEM45020.1"/>
    </source>
</evidence>
<organism evidence="1">
    <name type="scientific">Chromera velia CCMP2878</name>
    <dbReference type="NCBI Taxonomy" id="1169474"/>
    <lineage>
        <taxon>Eukaryota</taxon>
        <taxon>Sar</taxon>
        <taxon>Alveolata</taxon>
        <taxon>Colpodellida</taxon>
        <taxon>Chromeraceae</taxon>
        <taxon>Chromera</taxon>
    </lineage>
</organism>